<evidence type="ECO:0000313" key="1">
    <source>
        <dbReference type="EMBL" id="SAI74758.1"/>
    </source>
</evidence>
<accession>A0A157SWB1</accession>
<dbReference type="Proteomes" id="UP000076848">
    <property type="component" value="Unassembled WGS sequence"/>
</dbReference>
<gene>
    <name evidence="1" type="ORF">SAMEA3906486_05475</name>
</gene>
<proteinExistence type="predicted"/>
<organism evidence="1 2">
    <name type="scientific">Bordetella ansorpii</name>
    <dbReference type="NCBI Taxonomy" id="288768"/>
    <lineage>
        <taxon>Bacteria</taxon>
        <taxon>Pseudomonadati</taxon>
        <taxon>Pseudomonadota</taxon>
        <taxon>Betaproteobacteria</taxon>
        <taxon>Burkholderiales</taxon>
        <taxon>Alcaligenaceae</taxon>
        <taxon>Bordetella</taxon>
    </lineage>
</organism>
<protein>
    <submittedName>
        <fullName evidence="1">Uncharacterized protein</fullName>
    </submittedName>
</protein>
<evidence type="ECO:0000313" key="2">
    <source>
        <dbReference type="Proteomes" id="UP000076848"/>
    </source>
</evidence>
<sequence length="212" mass="23960">MVIPAKKPADYEYRVFLNCPFDDDFKPLFDAIIFTIQDLGFQARHALIDNASALRVERIASEIATCKYSLHDMSRVQLGANHLPRFNMPFEAGIAYAVYAMNPYKRDHHIGILDEVPYQHNASISDLAGLDPKIHHNDRDKAISCVRDFLRKKSANASLPGAAHVTQRYLAFEGVLAKAAKAQKVELSELRSWDYANDLQATMADWIRQNPS</sequence>
<dbReference type="EMBL" id="FKIF01000010">
    <property type="protein sequence ID" value="SAI74758.1"/>
    <property type="molecule type" value="Genomic_DNA"/>
</dbReference>
<reference evidence="1 2" key="1">
    <citation type="submission" date="2016-04" db="EMBL/GenBank/DDBJ databases">
        <authorList>
            <consortium name="Pathogen Informatics"/>
        </authorList>
    </citation>
    <scope>NUCLEOTIDE SEQUENCE [LARGE SCALE GENOMIC DNA]</scope>
    <source>
        <strain evidence="1 2">H050680373</strain>
    </source>
</reference>
<dbReference type="AlphaFoldDB" id="A0A157SWB1"/>
<name>A0A157SWB1_9BORD</name>
<keyword evidence="2" id="KW-1185">Reference proteome</keyword>